<dbReference type="PANTHER" id="PTHR44111:SF1">
    <property type="entry name" value="ELONGATOR COMPLEX PROTEIN 2"/>
    <property type="match status" value="1"/>
</dbReference>
<keyword evidence="8" id="KW-0819">tRNA processing</keyword>
<dbReference type="Proteomes" id="UP000800235">
    <property type="component" value="Unassembled WGS sequence"/>
</dbReference>
<keyword evidence="7 11" id="KW-0853">WD repeat</keyword>
<comment type="caution">
    <text evidence="12">The sequence shown here is derived from an EMBL/GenBank/DDBJ whole genome shotgun (WGS) entry which is preliminary data.</text>
</comment>
<dbReference type="InterPro" id="IPR001680">
    <property type="entry name" value="WD40_rpt"/>
</dbReference>
<gene>
    <name evidence="12" type="ORF">EJ08DRAFT_303377</name>
</gene>
<reference evidence="12" key="1">
    <citation type="journal article" date="2020" name="Stud. Mycol.">
        <title>101 Dothideomycetes genomes: a test case for predicting lifestyles and emergence of pathogens.</title>
        <authorList>
            <person name="Haridas S."/>
            <person name="Albert R."/>
            <person name="Binder M."/>
            <person name="Bloem J."/>
            <person name="Labutti K."/>
            <person name="Salamov A."/>
            <person name="Andreopoulos B."/>
            <person name="Baker S."/>
            <person name="Barry K."/>
            <person name="Bills G."/>
            <person name="Bluhm B."/>
            <person name="Cannon C."/>
            <person name="Castanera R."/>
            <person name="Culley D."/>
            <person name="Daum C."/>
            <person name="Ezra D."/>
            <person name="Gonzalez J."/>
            <person name="Henrissat B."/>
            <person name="Kuo A."/>
            <person name="Liang C."/>
            <person name="Lipzen A."/>
            <person name="Lutzoni F."/>
            <person name="Magnuson J."/>
            <person name="Mondo S."/>
            <person name="Nolan M."/>
            <person name="Ohm R."/>
            <person name="Pangilinan J."/>
            <person name="Park H.-J."/>
            <person name="Ramirez L."/>
            <person name="Alfaro M."/>
            <person name="Sun H."/>
            <person name="Tritt A."/>
            <person name="Yoshinaga Y."/>
            <person name="Zwiers L.-H."/>
            <person name="Turgeon B."/>
            <person name="Goodwin S."/>
            <person name="Spatafora J."/>
            <person name="Crous P."/>
            <person name="Grigoriev I."/>
        </authorList>
    </citation>
    <scope>NUCLEOTIDE SEQUENCE</scope>
    <source>
        <strain evidence="12">CBS 130266</strain>
    </source>
</reference>
<dbReference type="OrthoDB" id="27911at2759"/>
<feature type="repeat" description="WD" evidence="11">
    <location>
        <begin position="657"/>
        <end position="695"/>
    </location>
</feature>
<dbReference type="GO" id="GO:0002098">
    <property type="term" value="P:tRNA wobble uridine modification"/>
    <property type="evidence" value="ECO:0007669"/>
    <property type="project" value="InterPro"/>
</dbReference>
<name>A0A9P4NPY6_9PEZI</name>
<dbReference type="PANTHER" id="PTHR44111">
    <property type="entry name" value="ELONGATOR COMPLEX PROTEIN 2"/>
    <property type="match status" value="1"/>
</dbReference>
<feature type="repeat" description="WD" evidence="11">
    <location>
        <begin position="283"/>
        <end position="317"/>
    </location>
</feature>
<evidence type="ECO:0000256" key="8">
    <source>
        <dbReference type="ARBA" id="ARBA00022694"/>
    </source>
</evidence>
<dbReference type="SUPFAM" id="SSF50978">
    <property type="entry name" value="WD40 repeat-like"/>
    <property type="match status" value="2"/>
</dbReference>
<sequence>MDSDEVTVDYISVGGNRHPAAADWDRKTGILAFGADNNIAIWDPLDTNHNGITALLSGHSDLVNVVKFYSPDLESDSFVLSGSVDKTIQVWRMGNTEAIILSDHESSINCIDVLPTSSIFVSGSADATVRVWKTKLIEDQLNVGLVQTISLTPKFFPLTVALSSLDGPSNVLAVAGTKATIQIYVSNNDQFSLIATLTGHEGWIRSLSFTIEVKGSSGDLLLVSASQDRYIRLWRIHQGHELPSSSRATNDPSLGILGKSLSNKAHRFEANDKKYSVTFEALLLGHEDWIYSASWHHTNSKLQLLSASADNSLSIWEADETSGIWICAARLGEISSQKGSTSATGSTGGFWLGLWSPNADAVVSLGRTGSWRLWKRAALGDQWTQDFAVTGHVKEVKGITWSKDGAYLLSTSYDQTTRLHAQWKHSGKQSWHEFSRPQIHGYDLNCVGTISDTQFVSGADEKLLRVFDEPAAVADLLDRLCGIKKASGISFPDAANIPVLGLSNKAIEALDDDEIPVITNGDSRDAPDPASVIHKSTLNFDHPPFEDHLARHMLWPEKEKLYGHGYEISTLATSHDGTLIATACRASSLDHAVIRLYETRDWREIKPSLKSHSLTVTSLDFSDDDRYLLSVGRDRQWTVFKRDDKNRHEYKVAYTNPKGHSRMILEGAWAPTAAGAVFATAGRDKAVKIWALDDGTFECKQTISALLPVTAVACLPVVIDGALAISYGLEDGTVTICIVAIDDYQVRKKIEFDRQILPSKTINQISWRPETFGVDRVEGDRASKAYQLAVASDDTSVRLYCVRDIFFP</sequence>
<dbReference type="GO" id="GO:0005634">
    <property type="term" value="C:nucleus"/>
    <property type="evidence" value="ECO:0007669"/>
    <property type="project" value="UniProtKB-SubCell"/>
</dbReference>
<feature type="repeat" description="WD" evidence="11">
    <location>
        <begin position="197"/>
        <end position="244"/>
    </location>
</feature>
<organism evidence="12 13">
    <name type="scientific">Tothia fuscella</name>
    <dbReference type="NCBI Taxonomy" id="1048955"/>
    <lineage>
        <taxon>Eukaryota</taxon>
        <taxon>Fungi</taxon>
        <taxon>Dikarya</taxon>
        <taxon>Ascomycota</taxon>
        <taxon>Pezizomycotina</taxon>
        <taxon>Dothideomycetes</taxon>
        <taxon>Pleosporomycetidae</taxon>
        <taxon>Venturiales</taxon>
        <taxon>Cylindrosympodiaceae</taxon>
        <taxon>Tothia</taxon>
    </lineage>
</organism>
<dbReference type="PROSITE" id="PS50082">
    <property type="entry name" value="WD_REPEATS_2"/>
    <property type="match status" value="6"/>
</dbReference>
<protein>
    <recommendedName>
        <fullName evidence="5">Elongator complex protein 2</fullName>
    </recommendedName>
</protein>
<dbReference type="InterPro" id="IPR037289">
    <property type="entry name" value="Elp2"/>
</dbReference>
<evidence type="ECO:0000256" key="4">
    <source>
        <dbReference type="ARBA" id="ARBA00005881"/>
    </source>
</evidence>
<proteinExistence type="inferred from homology"/>
<evidence type="ECO:0000256" key="3">
    <source>
        <dbReference type="ARBA" id="ARBA00005043"/>
    </source>
</evidence>
<evidence type="ECO:0000313" key="12">
    <source>
        <dbReference type="EMBL" id="KAF2429194.1"/>
    </source>
</evidence>
<dbReference type="InterPro" id="IPR015943">
    <property type="entry name" value="WD40/YVTN_repeat-like_dom_sf"/>
</dbReference>
<evidence type="ECO:0000256" key="2">
    <source>
        <dbReference type="ARBA" id="ARBA00004496"/>
    </source>
</evidence>
<dbReference type="GO" id="GO:0005737">
    <property type="term" value="C:cytoplasm"/>
    <property type="evidence" value="ECO:0007669"/>
    <property type="project" value="UniProtKB-SubCell"/>
</dbReference>
<evidence type="ECO:0000256" key="1">
    <source>
        <dbReference type="ARBA" id="ARBA00004123"/>
    </source>
</evidence>
<dbReference type="FunFam" id="2.130.10.10:FF:000400">
    <property type="entry name" value="Elongator acetyltransferase complex subunit 2"/>
    <property type="match status" value="1"/>
</dbReference>
<keyword evidence="9" id="KW-0677">Repeat</keyword>
<keyword evidence="13" id="KW-1185">Reference proteome</keyword>
<dbReference type="Gene3D" id="2.130.10.10">
    <property type="entry name" value="YVTN repeat-like/Quinoprotein amine dehydrogenase"/>
    <property type="match status" value="5"/>
</dbReference>
<dbReference type="InterPro" id="IPR036322">
    <property type="entry name" value="WD40_repeat_dom_sf"/>
</dbReference>
<evidence type="ECO:0000256" key="5">
    <source>
        <dbReference type="ARBA" id="ARBA00020267"/>
    </source>
</evidence>
<feature type="repeat" description="WD" evidence="11">
    <location>
        <begin position="56"/>
        <end position="101"/>
    </location>
</feature>
<dbReference type="GO" id="GO:0033588">
    <property type="term" value="C:elongator holoenzyme complex"/>
    <property type="evidence" value="ECO:0007669"/>
    <property type="project" value="InterPro"/>
</dbReference>
<dbReference type="Pfam" id="PF00400">
    <property type="entry name" value="WD40"/>
    <property type="match status" value="7"/>
</dbReference>
<comment type="similarity">
    <text evidence="4">Belongs to the WD repeat ELP2 family.</text>
</comment>
<evidence type="ECO:0000256" key="9">
    <source>
        <dbReference type="ARBA" id="ARBA00022737"/>
    </source>
</evidence>
<accession>A0A9P4NPY6</accession>
<comment type="pathway">
    <text evidence="3">tRNA modification; 5-methoxycarbonylmethyl-2-thiouridine-tRNA biosynthesis.</text>
</comment>
<evidence type="ECO:0000256" key="7">
    <source>
        <dbReference type="ARBA" id="ARBA00022574"/>
    </source>
</evidence>
<dbReference type="InterPro" id="IPR020472">
    <property type="entry name" value="WD40_PAC1"/>
</dbReference>
<keyword evidence="10" id="KW-0539">Nucleus</keyword>
<evidence type="ECO:0000256" key="10">
    <source>
        <dbReference type="ARBA" id="ARBA00023242"/>
    </source>
</evidence>
<evidence type="ECO:0000313" key="13">
    <source>
        <dbReference type="Proteomes" id="UP000800235"/>
    </source>
</evidence>
<dbReference type="SMART" id="SM00320">
    <property type="entry name" value="WD40"/>
    <property type="match status" value="12"/>
</dbReference>
<feature type="repeat" description="WD" evidence="11">
    <location>
        <begin position="101"/>
        <end position="133"/>
    </location>
</feature>
<dbReference type="EMBL" id="MU007049">
    <property type="protein sequence ID" value="KAF2429194.1"/>
    <property type="molecule type" value="Genomic_DNA"/>
</dbReference>
<keyword evidence="6" id="KW-0963">Cytoplasm</keyword>
<evidence type="ECO:0000256" key="11">
    <source>
        <dbReference type="PROSITE-ProRule" id="PRU00221"/>
    </source>
</evidence>
<dbReference type="AlphaFoldDB" id="A0A9P4NPY6"/>
<comment type="subcellular location">
    <subcellularLocation>
        <location evidence="2">Cytoplasm</location>
    </subcellularLocation>
    <subcellularLocation>
        <location evidence="1">Nucleus</location>
    </subcellularLocation>
</comment>
<dbReference type="PRINTS" id="PR00320">
    <property type="entry name" value="GPROTEINBRPT"/>
</dbReference>
<feature type="repeat" description="WD" evidence="11">
    <location>
        <begin position="389"/>
        <end position="419"/>
    </location>
</feature>
<evidence type="ECO:0000256" key="6">
    <source>
        <dbReference type="ARBA" id="ARBA00022490"/>
    </source>
</evidence>
<dbReference type="PROSITE" id="PS50294">
    <property type="entry name" value="WD_REPEATS_REGION"/>
    <property type="match status" value="2"/>
</dbReference>